<dbReference type="EMBL" id="CP026652">
    <property type="protein sequence ID" value="AVH59915.1"/>
    <property type="molecule type" value="Genomic_DNA"/>
</dbReference>
<reference evidence="1 2" key="1">
    <citation type="submission" date="2018-02" db="EMBL/GenBank/DDBJ databases">
        <title>Complete genome sequence of Streptomyces dengpaensis, the producer of angucyclines.</title>
        <authorList>
            <person name="Yumei L."/>
        </authorList>
    </citation>
    <scope>NUCLEOTIDE SEQUENCE [LARGE SCALE GENOMIC DNA]</scope>
    <source>
        <strain evidence="1 2">XZHG99</strain>
    </source>
</reference>
<gene>
    <name evidence="1" type="ORF">C4B68_33740</name>
</gene>
<proteinExistence type="predicted"/>
<protein>
    <submittedName>
        <fullName evidence="1">Uncharacterized protein</fullName>
    </submittedName>
</protein>
<organism evidence="1 2">
    <name type="scientific">Streptomyces dengpaensis</name>
    <dbReference type="NCBI Taxonomy" id="2049881"/>
    <lineage>
        <taxon>Bacteria</taxon>
        <taxon>Bacillati</taxon>
        <taxon>Actinomycetota</taxon>
        <taxon>Actinomycetes</taxon>
        <taxon>Kitasatosporales</taxon>
        <taxon>Streptomycetaceae</taxon>
        <taxon>Streptomyces</taxon>
    </lineage>
</organism>
<dbReference type="Proteomes" id="UP000238413">
    <property type="component" value="Chromosome"/>
</dbReference>
<accession>A0ABN5I9R1</accession>
<sequence length="64" mass="7118">MTTDMRALVDRQREAATEQLLALRKAYEHQPEPMELEFADLAIHPTGHLATDADYPDFHPGGGA</sequence>
<keyword evidence="2" id="KW-1185">Reference proteome</keyword>
<evidence type="ECO:0000313" key="1">
    <source>
        <dbReference type="EMBL" id="AVH59915.1"/>
    </source>
</evidence>
<dbReference type="RefSeq" id="WP_099500295.1">
    <property type="nucleotide sequence ID" value="NZ_CP026652.1"/>
</dbReference>
<name>A0ABN5I9R1_9ACTN</name>
<evidence type="ECO:0000313" key="2">
    <source>
        <dbReference type="Proteomes" id="UP000238413"/>
    </source>
</evidence>